<organism evidence="2 3">
    <name type="scientific">Euroglyphus maynei</name>
    <name type="common">Mayne's house dust mite</name>
    <dbReference type="NCBI Taxonomy" id="6958"/>
    <lineage>
        <taxon>Eukaryota</taxon>
        <taxon>Metazoa</taxon>
        <taxon>Ecdysozoa</taxon>
        <taxon>Arthropoda</taxon>
        <taxon>Chelicerata</taxon>
        <taxon>Arachnida</taxon>
        <taxon>Acari</taxon>
        <taxon>Acariformes</taxon>
        <taxon>Sarcoptiformes</taxon>
        <taxon>Astigmata</taxon>
        <taxon>Psoroptidia</taxon>
        <taxon>Analgoidea</taxon>
        <taxon>Pyroglyphidae</taxon>
        <taxon>Pyroglyphinae</taxon>
        <taxon>Euroglyphus</taxon>
    </lineage>
</organism>
<accession>A0A1Y3AW96</accession>
<dbReference type="InterPro" id="IPR002861">
    <property type="entry name" value="Reeler_dom"/>
</dbReference>
<dbReference type="EMBL" id="MUJZ01058065">
    <property type="protein sequence ID" value="OTF72078.1"/>
    <property type="molecule type" value="Genomic_DNA"/>
</dbReference>
<dbReference type="OrthoDB" id="6488868at2759"/>
<keyword evidence="3" id="KW-1185">Reference proteome</keyword>
<dbReference type="PANTHER" id="PTHR45828">
    <property type="entry name" value="CYTOCHROME B561/FERRIC REDUCTASE TRANSMEMBRANE"/>
    <property type="match status" value="1"/>
</dbReference>
<evidence type="ECO:0000313" key="2">
    <source>
        <dbReference type="EMBL" id="OTF72078.1"/>
    </source>
</evidence>
<protein>
    <submittedName>
        <fullName evidence="2">Reeler-like heparin-binding domain protein</fullName>
    </submittedName>
</protein>
<evidence type="ECO:0000259" key="1">
    <source>
        <dbReference type="Pfam" id="PF02014"/>
    </source>
</evidence>
<gene>
    <name evidence="2" type="ORF">BLA29_009237</name>
</gene>
<proteinExistence type="predicted"/>
<sequence length="109" mass="12248">MTTNVNIIDAYSNGAPNGEACRTLYPGHGVDKQYGRSSYRINASVRFNDSKIVVTLYSPSDTFLGFIMQARLHSDREMLVNGQFSTDEHTQALDCLGEYFNAQRFISKI</sequence>
<dbReference type="Pfam" id="PF02014">
    <property type="entry name" value="Reeler"/>
    <property type="match status" value="1"/>
</dbReference>
<dbReference type="AlphaFoldDB" id="A0A1Y3AW96"/>
<name>A0A1Y3AW96_EURMA</name>
<dbReference type="PANTHER" id="PTHR45828:SF9">
    <property type="entry name" value="CELL WALL INTEGRITY AND STRESS RESPONSE COMPONENT 4-LIKE-RELATED"/>
    <property type="match status" value="1"/>
</dbReference>
<dbReference type="GO" id="GO:0016020">
    <property type="term" value="C:membrane"/>
    <property type="evidence" value="ECO:0007669"/>
    <property type="project" value="TreeGrafter"/>
</dbReference>
<comment type="caution">
    <text evidence="2">The sequence shown here is derived from an EMBL/GenBank/DDBJ whole genome shotgun (WGS) entry which is preliminary data.</text>
</comment>
<reference evidence="2 3" key="1">
    <citation type="submission" date="2017-03" db="EMBL/GenBank/DDBJ databases">
        <title>Genome Survey of Euroglyphus maynei.</title>
        <authorList>
            <person name="Arlian L.G."/>
            <person name="Morgan M.S."/>
            <person name="Rider S.D."/>
        </authorList>
    </citation>
    <scope>NUCLEOTIDE SEQUENCE [LARGE SCALE GENOMIC DNA]</scope>
    <source>
        <strain evidence="2">Arlian Lab</strain>
        <tissue evidence="2">Whole body</tissue>
    </source>
</reference>
<dbReference type="Proteomes" id="UP000194236">
    <property type="component" value="Unassembled WGS sequence"/>
</dbReference>
<feature type="domain" description="Reelin" evidence="1">
    <location>
        <begin position="21"/>
        <end position="96"/>
    </location>
</feature>
<evidence type="ECO:0000313" key="3">
    <source>
        <dbReference type="Proteomes" id="UP000194236"/>
    </source>
</evidence>
<dbReference type="InterPro" id="IPR051237">
    <property type="entry name" value="Ferric-chelate_Red/DefProt"/>
</dbReference>